<feature type="transmembrane region" description="Helical" evidence="6">
    <location>
        <begin position="446"/>
        <end position="467"/>
    </location>
</feature>
<keyword evidence="9" id="KW-1185">Reference proteome</keyword>
<comment type="subcellular location">
    <subcellularLocation>
        <location evidence="1">Membrane</location>
        <topology evidence="1">Multi-pass membrane protein</topology>
    </subcellularLocation>
</comment>
<reference evidence="8" key="1">
    <citation type="submission" date="2017-08" db="EMBL/GenBank/DDBJ databases">
        <authorList>
            <person name="Polle J.E."/>
            <person name="Barry K."/>
            <person name="Cushman J."/>
            <person name="Schmutz J."/>
            <person name="Tran D."/>
            <person name="Hathwaick L.T."/>
            <person name="Yim W.C."/>
            <person name="Jenkins J."/>
            <person name="Mckie-Krisberg Z.M."/>
            <person name="Prochnik S."/>
            <person name="Lindquist E."/>
            <person name="Dockter R.B."/>
            <person name="Adam C."/>
            <person name="Molina H."/>
            <person name="Bunkerborg J."/>
            <person name="Jin E."/>
            <person name="Buchheim M."/>
            <person name="Magnuson J."/>
        </authorList>
    </citation>
    <scope>NUCLEOTIDE SEQUENCE</scope>
    <source>
        <strain evidence="8">CCAP 19/18</strain>
    </source>
</reference>
<evidence type="ECO:0000256" key="6">
    <source>
        <dbReference type="SAM" id="Phobius"/>
    </source>
</evidence>
<keyword evidence="4 6" id="KW-1133">Transmembrane helix</keyword>
<dbReference type="EMBL" id="MU069616">
    <property type="protein sequence ID" value="KAF5837431.1"/>
    <property type="molecule type" value="Genomic_DNA"/>
</dbReference>
<dbReference type="PANTHER" id="PTHR10582:SF2">
    <property type="entry name" value="INACTIVE"/>
    <property type="match status" value="1"/>
</dbReference>
<organism evidence="8 9">
    <name type="scientific">Dunaliella salina</name>
    <name type="common">Green alga</name>
    <name type="synonym">Protococcus salinus</name>
    <dbReference type="NCBI Taxonomy" id="3046"/>
    <lineage>
        <taxon>Eukaryota</taxon>
        <taxon>Viridiplantae</taxon>
        <taxon>Chlorophyta</taxon>
        <taxon>core chlorophytes</taxon>
        <taxon>Chlorophyceae</taxon>
        <taxon>CS clade</taxon>
        <taxon>Chlamydomonadales</taxon>
        <taxon>Dunaliellaceae</taxon>
        <taxon>Dunaliella</taxon>
    </lineage>
</organism>
<evidence type="ECO:0000256" key="2">
    <source>
        <dbReference type="ARBA" id="ARBA00022692"/>
    </source>
</evidence>
<dbReference type="PANTHER" id="PTHR10582">
    <property type="entry name" value="TRANSIENT RECEPTOR POTENTIAL ION CHANNEL PROTEIN"/>
    <property type="match status" value="1"/>
</dbReference>
<evidence type="ECO:0000256" key="3">
    <source>
        <dbReference type="ARBA" id="ARBA00022737"/>
    </source>
</evidence>
<dbReference type="Pfam" id="PF00520">
    <property type="entry name" value="Ion_trans"/>
    <property type="match status" value="1"/>
</dbReference>
<sequence length="661" mass="73563">MQVVTEMLGATLDKSTEWMNVRHQPVWKKFPRETWRYGITYTFIRIFFETWEDYRFDKRFIDLMFDFHDPLFVKLRTALEYVNSNKALQVSLSQEEADISLARRTRLFGSVAVVCQAFKEQRIYVHRVVIAWMATLVTYVYLWAVEDFRPTIKAAQQANIQGVEPKQKEGATQKLTDASELDTPFDKQDASGSMLRNGGLTESPKVDAISETLPMIDVAKTGRECYLRALLAADAPASMFGLPVVKGIISVKWISYGWRYMALLLAEHLLFMALVITYLILIINENQVCVDDDEGDGRTTLSARGRYAADFTADPAAQDDLGARFEPGTIITLQELANCSTGIATLALDALMGWMCALGGMSYVSQLRRCGFVLWILQADNWSDILTITLNAAMLGCHLGRKHVSLLSLVSVQVLLQFLRLGSYAMMIERLGSLVRIIGQIFKDTLYFLFLLLMLYVGFALAFFVLAPPSTPPGSLALKLFTIMLGDINASFFEDEVLEDFATPWLSVLLMIAYTIMLLIVLFNMLVAIMNDTFNRIRTAEHDEVLRGKAVQLVGIEASLSSEQLENLSRLLLGKFLHVLRPTRLDKDGSGNGGAGGAGKGASDTAIAVRDAVRDETAAIREEVADQMADTSDNVRYGKHRCCPQGQGGRTSCTSPAMLVA</sequence>
<protein>
    <recommendedName>
        <fullName evidence="7">Ion transport domain-containing protein</fullName>
    </recommendedName>
</protein>
<evidence type="ECO:0000256" key="5">
    <source>
        <dbReference type="ARBA" id="ARBA00023136"/>
    </source>
</evidence>
<gene>
    <name evidence="8" type="ORF">DUNSADRAFT_4411</name>
</gene>
<dbReference type="Proteomes" id="UP000815325">
    <property type="component" value="Unassembled WGS sequence"/>
</dbReference>
<feature type="domain" description="Ion transport" evidence="7">
    <location>
        <begin position="364"/>
        <end position="539"/>
    </location>
</feature>
<comment type="caution">
    <text evidence="8">The sequence shown here is derived from an EMBL/GenBank/DDBJ whole genome shotgun (WGS) entry which is preliminary data.</text>
</comment>
<proteinExistence type="predicted"/>
<feature type="transmembrane region" description="Helical" evidence="6">
    <location>
        <begin position="505"/>
        <end position="529"/>
    </location>
</feature>
<evidence type="ECO:0000256" key="4">
    <source>
        <dbReference type="ARBA" id="ARBA00022989"/>
    </source>
</evidence>
<feature type="transmembrane region" description="Helical" evidence="6">
    <location>
        <begin position="260"/>
        <end position="283"/>
    </location>
</feature>
<feature type="transmembrane region" description="Helical" evidence="6">
    <location>
        <begin position="124"/>
        <end position="144"/>
    </location>
</feature>
<keyword evidence="5 6" id="KW-0472">Membrane</keyword>
<feature type="transmembrane region" description="Helical" evidence="6">
    <location>
        <begin position="343"/>
        <end position="364"/>
    </location>
</feature>
<evidence type="ECO:0000313" key="9">
    <source>
        <dbReference type="Proteomes" id="UP000815325"/>
    </source>
</evidence>
<evidence type="ECO:0000313" key="8">
    <source>
        <dbReference type="EMBL" id="KAF5837431.1"/>
    </source>
</evidence>
<keyword evidence="2 6" id="KW-0812">Transmembrane</keyword>
<accession>A0ABQ7GS31</accession>
<dbReference type="InterPro" id="IPR024862">
    <property type="entry name" value="TRPV"/>
</dbReference>
<name>A0ABQ7GS31_DUNSA</name>
<evidence type="ECO:0000259" key="7">
    <source>
        <dbReference type="Pfam" id="PF00520"/>
    </source>
</evidence>
<keyword evidence="3" id="KW-0677">Repeat</keyword>
<dbReference type="InterPro" id="IPR005821">
    <property type="entry name" value="Ion_trans_dom"/>
</dbReference>
<evidence type="ECO:0000256" key="1">
    <source>
        <dbReference type="ARBA" id="ARBA00004141"/>
    </source>
</evidence>